<accession>A0A4P1RQZ8</accession>
<gene>
    <name evidence="3" type="ORF">TanjilG_19050</name>
</gene>
<dbReference type="Proteomes" id="UP000188354">
    <property type="component" value="Chromosome LG02"/>
</dbReference>
<evidence type="ECO:0000313" key="4">
    <source>
        <dbReference type="Proteomes" id="UP000188354"/>
    </source>
</evidence>
<reference evidence="3 4" key="1">
    <citation type="journal article" date="2017" name="Plant Biotechnol. J.">
        <title>A comprehensive draft genome sequence for lupin (Lupinus angustifolius), an emerging health food: insights into plant-microbe interactions and legume evolution.</title>
        <authorList>
            <person name="Hane J.K."/>
            <person name="Ming Y."/>
            <person name="Kamphuis L.G."/>
            <person name="Nelson M.N."/>
            <person name="Garg G."/>
            <person name="Atkins C.A."/>
            <person name="Bayer P.E."/>
            <person name="Bravo A."/>
            <person name="Bringans S."/>
            <person name="Cannon S."/>
            <person name="Edwards D."/>
            <person name="Foley R."/>
            <person name="Gao L.L."/>
            <person name="Harrison M.J."/>
            <person name="Huang W."/>
            <person name="Hurgobin B."/>
            <person name="Li S."/>
            <person name="Liu C.W."/>
            <person name="McGrath A."/>
            <person name="Morahan G."/>
            <person name="Murray J."/>
            <person name="Weller J."/>
            <person name="Jian J."/>
            <person name="Singh K.B."/>
        </authorList>
    </citation>
    <scope>NUCLEOTIDE SEQUENCE [LARGE SCALE GENOMIC DNA]</scope>
    <source>
        <strain evidence="4">cv. Tanjil</strain>
        <tissue evidence="3">Whole plant</tissue>
    </source>
</reference>
<proteinExistence type="predicted"/>
<dbReference type="OrthoDB" id="1416519at2759"/>
<dbReference type="InterPro" id="IPR055357">
    <property type="entry name" value="LRR_At1g61320_AtMIF1"/>
</dbReference>
<evidence type="ECO:0000256" key="1">
    <source>
        <dbReference type="SAM" id="SignalP"/>
    </source>
</evidence>
<dbReference type="InterPro" id="IPR006566">
    <property type="entry name" value="FBD"/>
</dbReference>
<dbReference type="KEGG" id="lang:109341958"/>
<dbReference type="InterPro" id="IPR032675">
    <property type="entry name" value="LRR_dom_sf"/>
</dbReference>
<protein>
    <recommendedName>
        <fullName evidence="2">FBD domain-containing protein</fullName>
    </recommendedName>
</protein>
<dbReference type="Gene3D" id="3.80.10.10">
    <property type="entry name" value="Ribonuclease Inhibitor"/>
    <property type="match status" value="1"/>
</dbReference>
<dbReference type="Pfam" id="PF23622">
    <property type="entry name" value="LRR_At1g61320_AtMIF1"/>
    <property type="match status" value="1"/>
</dbReference>
<dbReference type="EMBL" id="CM007362">
    <property type="protein sequence ID" value="OIW16334.1"/>
    <property type="molecule type" value="Genomic_DNA"/>
</dbReference>
<dbReference type="SMART" id="SM00579">
    <property type="entry name" value="FBD"/>
    <property type="match status" value="1"/>
</dbReference>
<feature type="chain" id="PRO_5020037703" description="FBD domain-containing protein" evidence="1">
    <location>
        <begin position="29"/>
        <end position="472"/>
    </location>
</feature>
<dbReference type="STRING" id="3871.A0A4P1RQZ8"/>
<name>A0A4P1RQZ8_LUPAN</name>
<organism evidence="3 4">
    <name type="scientific">Lupinus angustifolius</name>
    <name type="common">Narrow-leaved blue lupine</name>
    <dbReference type="NCBI Taxonomy" id="3871"/>
    <lineage>
        <taxon>Eukaryota</taxon>
        <taxon>Viridiplantae</taxon>
        <taxon>Streptophyta</taxon>
        <taxon>Embryophyta</taxon>
        <taxon>Tracheophyta</taxon>
        <taxon>Spermatophyta</taxon>
        <taxon>Magnoliopsida</taxon>
        <taxon>eudicotyledons</taxon>
        <taxon>Gunneridae</taxon>
        <taxon>Pentapetalae</taxon>
        <taxon>rosids</taxon>
        <taxon>fabids</taxon>
        <taxon>Fabales</taxon>
        <taxon>Fabaceae</taxon>
        <taxon>Papilionoideae</taxon>
        <taxon>50 kb inversion clade</taxon>
        <taxon>genistoids sensu lato</taxon>
        <taxon>core genistoids</taxon>
        <taxon>Genisteae</taxon>
        <taxon>Lupinus</taxon>
    </lineage>
</organism>
<dbReference type="AlphaFoldDB" id="A0A4P1RQZ8"/>
<keyword evidence="1" id="KW-0732">Signal</keyword>
<feature type="signal peptide" evidence="1">
    <location>
        <begin position="1"/>
        <end position="28"/>
    </location>
</feature>
<sequence>MAVSHDMLSLLSDPLLVIIISLLPFNEAVRTSVFSKSWCNNKLFKLTTNIEFNELFFVKSSNPSIKDLQRKAFLDFITFWIDNNKETIIEKFSLKLSMPKNVSELTEKCIAFATHRGGVKQLELDFSDPNWVEYNNVAPYHKFDEPMFELPEHVYEVRGIQTLKLYSCRFVEKDLLKFHALKEVSFGWIEVSIFLINTLLSNCKLLESLSLKRCWNFSEFYVRDKNQKLKKLVVDKCSFQYELFRVVAPNLKFLKYSGMMNYFDIQMCPQVVEADLDFSTEFGFGGNGYRLYNLMEDLYSLKVLTVCSYFLQVIPTGGELLRMERNFNVRHLTIKTEMNKNEYKGIVFMLRSCPMLERLTIELGCARIWPNHVQPFAFSPKNFWTENVRIYECLKSSLEVVEVKGFKGFDKNEIRMLAYFIHCGKVLKKMTINIEKNITLVCNKNSDLNPHRFAEFLLRVPRASSDLEITIC</sequence>
<dbReference type="SUPFAM" id="SSF52047">
    <property type="entry name" value="RNI-like"/>
    <property type="match status" value="1"/>
</dbReference>
<evidence type="ECO:0000259" key="2">
    <source>
        <dbReference type="SMART" id="SM00579"/>
    </source>
</evidence>
<dbReference type="Gramene" id="OIW16334">
    <property type="protein sequence ID" value="OIW16334"/>
    <property type="gene ID" value="TanjilG_19050"/>
</dbReference>
<evidence type="ECO:0000313" key="3">
    <source>
        <dbReference type="EMBL" id="OIW16334.1"/>
    </source>
</evidence>
<dbReference type="PANTHER" id="PTHR31900">
    <property type="entry name" value="F-BOX/RNI SUPERFAMILY PROTEIN-RELATED"/>
    <property type="match status" value="1"/>
</dbReference>
<keyword evidence="4" id="KW-1185">Reference proteome</keyword>
<feature type="domain" description="FBD" evidence="2">
    <location>
        <begin position="392"/>
        <end position="472"/>
    </location>
</feature>
<dbReference type="PANTHER" id="PTHR31900:SF34">
    <property type="entry name" value="EMB|CAB62440.1-RELATED"/>
    <property type="match status" value="1"/>
</dbReference>
<dbReference type="InterPro" id="IPR050232">
    <property type="entry name" value="FBL13/AtMIF1-like"/>
</dbReference>